<reference evidence="4" key="1">
    <citation type="journal article" date="2006" name="FEMS Microbiol. Ecol.">
        <title>Uncultured Archaea in a hydrothermal microbial assemblage: phylogenetic diversity and characterization of a genome fragment from a euryarchaeote.</title>
        <authorList>
            <person name="Moussard H."/>
            <person name="Moreira D."/>
            <person name="Cambon-Bonavita M.A."/>
            <person name="Lopez-Garcia P."/>
            <person name="Jeanthon C."/>
        </authorList>
    </citation>
    <scope>NUCLEOTIDE SEQUENCE</scope>
</reference>
<keyword evidence="1 2" id="KW-0129">CBS domain</keyword>
<dbReference type="Pfam" id="PF00571">
    <property type="entry name" value="CBS"/>
    <property type="match status" value="2"/>
</dbReference>
<dbReference type="SMART" id="SM00116">
    <property type="entry name" value="CBS"/>
    <property type="match status" value="2"/>
</dbReference>
<accession>Q3SBA0</accession>
<dbReference type="Gene3D" id="3.10.580.10">
    <property type="entry name" value="CBS-domain"/>
    <property type="match status" value="1"/>
</dbReference>
<evidence type="ECO:0000256" key="2">
    <source>
        <dbReference type="PROSITE-ProRule" id="PRU00703"/>
    </source>
</evidence>
<evidence type="ECO:0000256" key="1">
    <source>
        <dbReference type="ARBA" id="ARBA00023122"/>
    </source>
</evidence>
<dbReference type="EMBL" id="DQ078753">
    <property type="protein sequence ID" value="AAZ32110.1"/>
    <property type="molecule type" value="Genomic_DNA"/>
</dbReference>
<feature type="domain" description="CBS" evidence="3">
    <location>
        <begin position="129"/>
        <end position="187"/>
    </location>
</feature>
<dbReference type="InterPro" id="IPR000644">
    <property type="entry name" value="CBS_dom"/>
</dbReference>
<evidence type="ECO:0000259" key="3">
    <source>
        <dbReference type="PROSITE" id="PS51371"/>
    </source>
</evidence>
<dbReference type="PANTHER" id="PTHR43080">
    <property type="entry name" value="CBS DOMAIN-CONTAINING PROTEIN CBSX3, MITOCHONDRIAL"/>
    <property type="match status" value="1"/>
</dbReference>
<sequence>MMDVKKWKKKLRVSPNIDSLVRGTNEEIDVDKGVIQAFNLITKGKEDLAIVHPEDSLRDVIRAMLESPKTLSAYVVDEDGVLIGVISVWDILQATVAHDPDTINSGSPSILFDRDFIERYAFSEKAEDLMREPVCVDLTHTLRRAYRLMVEHGLTEIPVVDNQGRIIGDLSMLELLESAWNLDGRKNNKKRHNIRLPTGDDQ</sequence>
<dbReference type="AlphaFoldDB" id="Q3SBA0"/>
<evidence type="ECO:0000313" key="4">
    <source>
        <dbReference type="EMBL" id="AAZ32110.1"/>
    </source>
</evidence>
<feature type="domain" description="CBS" evidence="3">
    <location>
        <begin position="41"/>
        <end position="103"/>
    </location>
</feature>
<dbReference type="InterPro" id="IPR046342">
    <property type="entry name" value="CBS_dom_sf"/>
</dbReference>
<dbReference type="PANTHER" id="PTHR43080:SF2">
    <property type="entry name" value="CBS DOMAIN-CONTAINING PROTEIN"/>
    <property type="match status" value="1"/>
</dbReference>
<dbReference type="InterPro" id="IPR051257">
    <property type="entry name" value="Diverse_CBS-Domain"/>
</dbReference>
<name>Q3SBA0_9EURY</name>
<dbReference type="CDD" id="cd17785">
    <property type="entry name" value="CBS_pair_bac_arch"/>
    <property type="match status" value="1"/>
</dbReference>
<organism evidence="4">
    <name type="scientific">uncultured euryarchaeote Alv-FOS5</name>
    <dbReference type="NCBI Taxonomy" id="337891"/>
    <lineage>
        <taxon>Archaea</taxon>
        <taxon>Methanobacteriati</taxon>
        <taxon>Methanobacteriota</taxon>
        <taxon>environmental samples</taxon>
    </lineage>
</organism>
<protein>
    <recommendedName>
        <fullName evidence="3">CBS domain-containing protein</fullName>
    </recommendedName>
</protein>
<dbReference type="SUPFAM" id="SSF54631">
    <property type="entry name" value="CBS-domain pair"/>
    <property type="match status" value="1"/>
</dbReference>
<dbReference type="PROSITE" id="PS51371">
    <property type="entry name" value="CBS"/>
    <property type="match status" value="2"/>
</dbReference>
<proteinExistence type="predicted"/>